<dbReference type="SUPFAM" id="SSF53850">
    <property type="entry name" value="Periplasmic binding protein-like II"/>
    <property type="match status" value="1"/>
</dbReference>
<evidence type="ECO:0000256" key="2">
    <source>
        <dbReference type="SAM" id="SignalP"/>
    </source>
</evidence>
<dbReference type="EMBL" id="CP095045">
    <property type="protein sequence ID" value="UOQ57381.1"/>
    <property type="molecule type" value="Genomic_DNA"/>
</dbReference>
<feature type="chain" id="PRO_5045700235" evidence="2">
    <location>
        <begin position="18"/>
        <end position="327"/>
    </location>
</feature>
<organism evidence="4 5">
    <name type="scientific">Leucobacter allii</name>
    <dbReference type="NCBI Taxonomy" id="2932247"/>
    <lineage>
        <taxon>Bacteria</taxon>
        <taxon>Bacillati</taxon>
        <taxon>Actinomycetota</taxon>
        <taxon>Actinomycetes</taxon>
        <taxon>Micrococcales</taxon>
        <taxon>Microbacteriaceae</taxon>
        <taxon>Leucobacter</taxon>
    </lineage>
</organism>
<comment type="similarity">
    <text evidence="1">Belongs to the bacterial solute-binding protein SsuA/TauA family.</text>
</comment>
<feature type="domain" description="Solute-binding protein family 3/N-terminal" evidence="3">
    <location>
        <begin position="46"/>
        <end position="275"/>
    </location>
</feature>
<sequence>MKRAAMALIGAAAVALALTGCSPAASDAPEPAEGELQTVKVGAVPVVDVAALYVGENEGFFAEQGIELEIEFGQGSAAMIPALINGQYDLLYGGSVNLLQAVGQGLPLVATAVGGRSTGVVGEDHGGVLVPADSEIQSAADLEGRTVAVNALRGLHEVALWEAIRKDGGDPAQVDFVEMALPDMGAALEIGQIDAASTAEPFLGVLQGAGDRLVTSTYAEADPDFVTALYFTTEEKAESDRELIERFNTALEQSFDYAQEHPDAVRAELGNFTEIDPALVDGMILTDFTWGLTEGDLQLIADLAAAAESLDDPDGATERAAGFIAGE</sequence>
<accession>A0ABY4FMA2</accession>
<dbReference type="Proteomes" id="UP000831786">
    <property type="component" value="Chromosome"/>
</dbReference>
<dbReference type="RefSeq" id="WP_244728113.1">
    <property type="nucleotide sequence ID" value="NZ_CP095045.1"/>
</dbReference>
<gene>
    <name evidence="4" type="ORF">MUN78_00625</name>
</gene>
<evidence type="ECO:0000259" key="3">
    <source>
        <dbReference type="SMART" id="SM00062"/>
    </source>
</evidence>
<dbReference type="InterPro" id="IPR015168">
    <property type="entry name" value="SsuA/THI5"/>
</dbReference>
<evidence type="ECO:0000313" key="5">
    <source>
        <dbReference type="Proteomes" id="UP000831786"/>
    </source>
</evidence>
<name>A0ABY4FMA2_9MICO</name>
<dbReference type="Pfam" id="PF09084">
    <property type="entry name" value="NMT1"/>
    <property type="match status" value="1"/>
</dbReference>
<dbReference type="Gene3D" id="3.40.190.10">
    <property type="entry name" value="Periplasmic binding protein-like II"/>
    <property type="match status" value="2"/>
</dbReference>
<feature type="signal peptide" evidence="2">
    <location>
        <begin position="1"/>
        <end position="17"/>
    </location>
</feature>
<proteinExistence type="inferred from homology"/>
<keyword evidence="5" id="KW-1185">Reference proteome</keyword>
<protein>
    <submittedName>
        <fullName evidence="4">ABC transporter substrate-binding protein</fullName>
    </submittedName>
</protein>
<dbReference type="SMART" id="SM00062">
    <property type="entry name" value="PBPb"/>
    <property type="match status" value="1"/>
</dbReference>
<dbReference type="PANTHER" id="PTHR30024">
    <property type="entry name" value="ALIPHATIC SULFONATES-BINDING PROTEIN-RELATED"/>
    <property type="match status" value="1"/>
</dbReference>
<dbReference type="InterPro" id="IPR001638">
    <property type="entry name" value="Solute-binding_3/MltF_N"/>
</dbReference>
<keyword evidence="2" id="KW-0732">Signal</keyword>
<evidence type="ECO:0000313" key="4">
    <source>
        <dbReference type="EMBL" id="UOQ57381.1"/>
    </source>
</evidence>
<dbReference type="PROSITE" id="PS51257">
    <property type="entry name" value="PROKAR_LIPOPROTEIN"/>
    <property type="match status" value="1"/>
</dbReference>
<evidence type="ECO:0000256" key="1">
    <source>
        <dbReference type="ARBA" id="ARBA00010742"/>
    </source>
</evidence>
<reference evidence="4 5" key="1">
    <citation type="submission" date="2022-04" db="EMBL/GenBank/DDBJ databases">
        <title>Leucobacter sp. isolated from rhizosphere of garlic.</title>
        <authorList>
            <person name="Won M."/>
            <person name="Lee C.-M."/>
            <person name="Woen H.-Y."/>
            <person name="Kwon S.-W."/>
        </authorList>
    </citation>
    <scope>NUCLEOTIDE SEQUENCE [LARGE SCALE GENOMIC DNA]</scope>
    <source>
        <strain evidence="4 5">H21R-40</strain>
    </source>
</reference>